<keyword evidence="3" id="KW-0238">DNA-binding</keyword>
<keyword evidence="2" id="KW-0805">Transcription regulation</keyword>
<evidence type="ECO:0000256" key="3">
    <source>
        <dbReference type="ARBA" id="ARBA00023125"/>
    </source>
</evidence>
<dbReference type="GO" id="GO:0008270">
    <property type="term" value="F:zinc ion binding"/>
    <property type="evidence" value="ECO:0007669"/>
    <property type="project" value="InterPro"/>
</dbReference>
<evidence type="ECO:0000256" key="5">
    <source>
        <dbReference type="ARBA" id="ARBA00023242"/>
    </source>
</evidence>
<keyword evidence="1" id="KW-0479">Metal-binding</keyword>
<feature type="region of interest" description="Disordered" evidence="6">
    <location>
        <begin position="1"/>
        <end position="31"/>
    </location>
</feature>
<keyword evidence="5" id="KW-0539">Nucleus</keyword>
<dbReference type="Gene3D" id="4.10.240.10">
    <property type="entry name" value="Zn(2)-C6 fungal-type DNA-binding domain"/>
    <property type="match status" value="1"/>
</dbReference>
<protein>
    <recommendedName>
        <fullName evidence="7">Zn(2)-C6 fungal-type domain-containing protein</fullName>
    </recommendedName>
</protein>
<dbReference type="GO" id="GO:0045122">
    <property type="term" value="P:aflatoxin biosynthetic process"/>
    <property type="evidence" value="ECO:0007669"/>
    <property type="project" value="InterPro"/>
</dbReference>
<dbReference type="EMBL" id="KZ678529">
    <property type="protein sequence ID" value="PSR80485.1"/>
    <property type="molecule type" value="Genomic_DNA"/>
</dbReference>
<gene>
    <name evidence="8" type="ORF">BD289DRAFT_484952</name>
</gene>
<dbReference type="PRINTS" id="PR00755">
    <property type="entry name" value="AFLATOXINBRP"/>
</dbReference>
<dbReference type="PROSITE" id="PS00463">
    <property type="entry name" value="ZN2_CY6_FUNGAL_1"/>
    <property type="match status" value="1"/>
</dbReference>
<feature type="domain" description="Zn(2)-C6 fungal-type" evidence="7">
    <location>
        <begin position="37"/>
        <end position="67"/>
    </location>
</feature>
<dbReference type="GO" id="GO:0000981">
    <property type="term" value="F:DNA-binding transcription factor activity, RNA polymerase II-specific"/>
    <property type="evidence" value="ECO:0007669"/>
    <property type="project" value="InterPro"/>
</dbReference>
<dbReference type="AlphaFoldDB" id="A0A2T3A0E0"/>
<dbReference type="GO" id="GO:0003677">
    <property type="term" value="F:DNA binding"/>
    <property type="evidence" value="ECO:0007669"/>
    <property type="project" value="UniProtKB-KW"/>
</dbReference>
<evidence type="ECO:0000256" key="4">
    <source>
        <dbReference type="ARBA" id="ARBA00023163"/>
    </source>
</evidence>
<organism evidence="8 9">
    <name type="scientific">Coniella lustricola</name>
    <dbReference type="NCBI Taxonomy" id="2025994"/>
    <lineage>
        <taxon>Eukaryota</taxon>
        <taxon>Fungi</taxon>
        <taxon>Dikarya</taxon>
        <taxon>Ascomycota</taxon>
        <taxon>Pezizomycotina</taxon>
        <taxon>Sordariomycetes</taxon>
        <taxon>Sordariomycetidae</taxon>
        <taxon>Diaporthales</taxon>
        <taxon>Schizoparmaceae</taxon>
        <taxon>Coniella</taxon>
    </lineage>
</organism>
<dbReference type="SUPFAM" id="SSF57701">
    <property type="entry name" value="Zn2/Cys6 DNA-binding domain"/>
    <property type="match status" value="1"/>
</dbReference>
<proteinExistence type="predicted"/>
<dbReference type="InterPro" id="IPR036864">
    <property type="entry name" value="Zn2-C6_fun-type_DNA-bd_sf"/>
</dbReference>
<accession>A0A2T3A0E0</accession>
<reference evidence="8 9" key="1">
    <citation type="journal article" date="2018" name="Mycol. Prog.">
        <title>Coniella lustricola, a new species from submerged detritus.</title>
        <authorList>
            <person name="Raudabaugh D.B."/>
            <person name="Iturriaga T."/>
            <person name="Carver A."/>
            <person name="Mondo S."/>
            <person name="Pangilinan J."/>
            <person name="Lipzen A."/>
            <person name="He G."/>
            <person name="Amirebrahimi M."/>
            <person name="Grigoriev I.V."/>
            <person name="Miller A.N."/>
        </authorList>
    </citation>
    <scope>NUCLEOTIDE SEQUENCE [LARGE SCALE GENOMIC DNA]</scope>
    <source>
        <strain evidence="8 9">B22-T-1</strain>
    </source>
</reference>
<dbReference type="PROSITE" id="PS50048">
    <property type="entry name" value="ZN2_CY6_FUNGAL_2"/>
    <property type="match status" value="1"/>
</dbReference>
<keyword evidence="9" id="KW-1185">Reference proteome</keyword>
<evidence type="ECO:0000256" key="6">
    <source>
        <dbReference type="SAM" id="MobiDB-lite"/>
    </source>
</evidence>
<evidence type="ECO:0000256" key="1">
    <source>
        <dbReference type="ARBA" id="ARBA00022723"/>
    </source>
</evidence>
<evidence type="ECO:0000313" key="8">
    <source>
        <dbReference type="EMBL" id="PSR80485.1"/>
    </source>
</evidence>
<dbReference type="PANTHER" id="PTHR31069">
    <property type="entry name" value="OLEATE-ACTIVATED TRANSCRIPTION FACTOR 1-RELATED"/>
    <property type="match status" value="1"/>
</dbReference>
<evidence type="ECO:0000313" key="9">
    <source>
        <dbReference type="Proteomes" id="UP000241462"/>
    </source>
</evidence>
<sequence length="523" mass="55983">MLGFYGAPPGHSPYPQGPAQMMPRNAPSGTSSKLRNSCHSCAVSKVKCPKEKPACSKCESRGIPCQYFLARRPGRRVDRSKSLRLASSDDISRNLGIATMFGSDPVTAFPGVLGAPSLEQTSPLACFLPETATTTTKTTTTTPQHSLSRRASYLDSTLDGLDISAPLNGDHAFIHSATGDVFSTLEASPGSNSIHNMPEFDPATTDMDSAMPIIDYAFDMPVLPGADMAQAHGGISSLLLPSSILTPDLLSCEASPILDSLTPSSGDDSFASQSRRNSIMPHPTGYSTTCGCLAQALELLNSASTTVTPSLMSHNHGPETGSITSIHTILNENRNSIAIVAGRLACASCAGDSSLLAILFMIVLRILERYATAALVQSPWTLNSPTPTPITQRRLLKVRSHSIPVLSEQRQRYDGNHFQSSTLSDRVNKQAASQLVLSELFRVQLLIDQLSMQLRSPVTDGGSVHVMDMEFGSWPPAHHEVVGDCPDATMATFSSGTLVQMERDVRQTLNLLSTEIIGCLQKN</sequence>
<dbReference type="Pfam" id="PF00172">
    <property type="entry name" value="Zn_clus"/>
    <property type="match status" value="1"/>
</dbReference>
<dbReference type="Proteomes" id="UP000241462">
    <property type="component" value="Unassembled WGS sequence"/>
</dbReference>
<dbReference type="SMART" id="SM00066">
    <property type="entry name" value="GAL4"/>
    <property type="match status" value="1"/>
</dbReference>
<dbReference type="InterPro" id="IPR001138">
    <property type="entry name" value="Zn2Cys6_DnaBD"/>
</dbReference>
<dbReference type="CDD" id="cd00067">
    <property type="entry name" value="GAL4"/>
    <property type="match status" value="1"/>
</dbReference>
<dbReference type="OrthoDB" id="2943660at2759"/>
<dbReference type="InterPro" id="IPR050675">
    <property type="entry name" value="OAF3"/>
</dbReference>
<evidence type="ECO:0000256" key="2">
    <source>
        <dbReference type="ARBA" id="ARBA00023015"/>
    </source>
</evidence>
<dbReference type="Pfam" id="PF08493">
    <property type="entry name" value="AflR"/>
    <property type="match status" value="1"/>
</dbReference>
<dbReference type="PANTHER" id="PTHR31069:SF31">
    <property type="entry name" value="MONODICTYPHENONE CLUSTER TRANSCRIPTION FACTOR-RELATED"/>
    <property type="match status" value="1"/>
</dbReference>
<evidence type="ECO:0000259" key="7">
    <source>
        <dbReference type="PROSITE" id="PS50048"/>
    </source>
</evidence>
<dbReference type="STRING" id="2025994.A0A2T3A0E0"/>
<dbReference type="GO" id="GO:0005634">
    <property type="term" value="C:nucleus"/>
    <property type="evidence" value="ECO:0007669"/>
    <property type="project" value="InterPro"/>
</dbReference>
<dbReference type="InterPro" id="IPR013700">
    <property type="entry name" value="AflR"/>
</dbReference>
<name>A0A2T3A0E0_9PEZI</name>
<dbReference type="InParanoid" id="A0A2T3A0E0"/>
<keyword evidence="4" id="KW-0804">Transcription</keyword>